<sequence>MENPGTSDETNKISRFFFQVCRLIYLLGLPNFWSKDFIFSKSFITFYDSFTKIMNVTTYVFVVTEWGAFYTQQNLNEKQHSDRLVFCISHPILASYRLILTHHGEKLKELVYLLCLDLKEKANDEKIEKDTIRKAIIYATALVGLCIISIVSYGIDALANSISSDATFTTVVTAWPDVGDRSTLAGMARIMFYVIWWIFMSRVFGAFIIMISIIVALEHQYKNLGNYFRNLSKVFEQNLSPIEKEKKYEESLKVGIQLHAKTLKCIELAQASFGPIFGAQIILNTYVIVLLLFQMVSSERTLGNVLATIFTGLAMLLSTGFLMWSGGDITIEAASLSTDMYWSGWQNCQASTTGTRKLLALAMLQAQRPVMIKGLGVITISYPAYLSIVKSAYSVFSVLY</sequence>
<protein>
    <recommendedName>
        <fullName evidence="10">Odorant receptor</fullName>
    </recommendedName>
</protein>
<feature type="transmembrane region" description="Helical" evidence="10">
    <location>
        <begin position="305"/>
        <end position="324"/>
    </location>
</feature>
<keyword evidence="4 10" id="KW-0812">Transmembrane</keyword>
<organism evidence="11">
    <name type="scientific">Ostrinia furnacalis</name>
    <name type="common">Asian corn borer</name>
    <dbReference type="NCBI Taxonomy" id="93504"/>
    <lineage>
        <taxon>Eukaryota</taxon>
        <taxon>Metazoa</taxon>
        <taxon>Ecdysozoa</taxon>
        <taxon>Arthropoda</taxon>
        <taxon>Hexapoda</taxon>
        <taxon>Insecta</taxon>
        <taxon>Pterygota</taxon>
        <taxon>Neoptera</taxon>
        <taxon>Endopterygota</taxon>
        <taxon>Lepidoptera</taxon>
        <taxon>Glossata</taxon>
        <taxon>Ditrysia</taxon>
        <taxon>Pyraloidea</taxon>
        <taxon>Crambidae</taxon>
        <taxon>Pyraustinae</taxon>
        <taxon>Ostrinia</taxon>
    </lineage>
</organism>
<evidence type="ECO:0000256" key="4">
    <source>
        <dbReference type="ARBA" id="ARBA00022692"/>
    </source>
</evidence>
<name>A0A0E4B3W6_OSTFU</name>
<comment type="subcellular location">
    <subcellularLocation>
        <location evidence="1 10">Cell membrane</location>
        <topology evidence="1 10">Multi-pass membrane protein</topology>
    </subcellularLocation>
</comment>
<dbReference type="GO" id="GO:0005886">
    <property type="term" value="C:plasma membrane"/>
    <property type="evidence" value="ECO:0007669"/>
    <property type="project" value="UniProtKB-SubCell"/>
</dbReference>
<proteinExistence type="evidence at transcript level"/>
<feature type="transmembrane region" description="Helical" evidence="10">
    <location>
        <begin position="190"/>
        <end position="217"/>
    </location>
</feature>
<feature type="transmembrane region" description="Helical" evidence="10">
    <location>
        <begin position="16"/>
        <end position="33"/>
    </location>
</feature>
<evidence type="ECO:0000256" key="2">
    <source>
        <dbReference type="ARBA" id="ARBA00022475"/>
    </source>
</evidence>
<dbReference type="PANTHER" id="PTHR21137:SF35">
    <property type="entry name" value="ODORANT RECEPTOR 19A-RELATED"/>
    <property type="match status" value="1"/>
</dbReference>
<feature type="transmembrane region" description="Helical" evidence="10">
    <location>
        <begin position="271"/>
        <end position="293"/>
    </location>
</feature>
<evidence type="ECO:0000256" key="1">
    <source>
        <dbReference type="ARBA" id="ARBA00004651"/>
    </source>
</evidence>
<evidence type="ECO:0000256" key="10">
    <source>
        <dbReference type="RuleBase" id="RU351113"/>
    </source>
</evidence>
<dbReference type="Pfam" id="PF02949">
    <property type="entry name" value="7tm_6"/>
    <property type="match status" value="1"/>
</dbReference>
<keyword evidence="8 10" id="KW-0675">Receptor</keyword>
<gene>
    <name evidence="11" type="primary">OR38</name>
</gene>
<dbReference type="PANTHER" id="PTHR21137">
    <property type="entry name" value="ODORANT RECEPTOR"/>
    <property type="match status" value="1"/>
</dbReference>
<evidence type="ECO:0000256" key="9">
    <source>
        <dbReference type="ARBA" id="ARBA00023224"/>
    </source>
</evidence>
<keyword evidence="7 10" id="KW-0472">Membrane</keyword>
<keyword evidence="9 10" id="KW-0807">Transducer</keyword>
<keyword evidence="2" id="KW-1003">Cell membrane</keyword>
<evidence type="ECO:0000313" key="11">
    <source>
        <dbReference type="EMBL" id="BAR43480.1"/>
    </source>
</evidence>
<evidence type="ECO:0000256" key="5">
    <source>
        <dbReference type="ARBA" id="ARBA00022725"/>
    </source>
</evidence>
<keyword evidence="5 10" id="KW-0552">Olfaction</keyword>
<dbReference type="GO" id="GO:0007165">
    <property type="term" value="P:signal transduction"/>
    <property type="evidence" value="ECO:0007669"/>
    <property type="project" value="UniProtKB-KW"/>
</dbReference>
<dbReference type="AlphaFoldDB" id="A0A0E4B3W6"/>
<dbReference type="GO" id="GO:0005549">
    <property type="term" value="F:odorant binding"/>
    <property type="evidence" value="ECO:0007669"/>
    <property type="project" value="InterPro"/>
</dbReference>
<dbReference type="InterPro" id="IPR004117">
    <property type="entry name" value="7tm6_olfct_rcpt"/>
</dbReference>
<keyword evidence="3 10" id="KW-0716">Sensory transduction</keyword>
<reference evidence="11" key="1">
    <citation type="submission" date="2014-09" db="EMBL/GenBank/DDBJ databases">
        <title>Identification of candidate odorant receptors in Asian corn borer Ostrinia furnacalis.</title>
        <authorList>
            <person name="Yang B."/>
            <person name="Ozaki K."/>
            <person name="Ishikawa Y."/>
            <person name="Matsuo T."/>
        </authorList>
    </citation>
    <scope>NUCLEOTIDE SEQUENCE</scope>
    <source>
        <tissue evidence="11">Antennae</tissue>
    </source>
</reference>
<evidence type="ECO:0000256" key="6">
    <source>
        <dbReference type="ARBA" id="ARBA00022989"/>
    </source>
</evidence>
<evidence type="ECO:0000256" key="7">
    <source>
        <dbReference type="ARBA" id="ARBA00023136"/>
    </source>
</evidence>
<evidence type="ECO:0000256" key="3">
    <source>
        <dbReference type="ARBA" id="ARBA00022606"/>
    </source>
</evidence>
<comment type="similarity">
    <text evidence="10">Belongs to the insect chemoreceptor superfamily. Heteromeric odorant receptor channel (TC 1.A.69) family.</text>
</comment>
<feature type="transmembrane region" description="Helical" evidence="10">
    <location>
        <begin position="135"/>
        <end position="155"/>
    </location>
</feature>
<dbReference type="OrthoDB" id="7476568at2759"/>
<comment type="caution">
    <text evidence="10">Lacks conserved residue(s) required for the propagation of feature annotation.</text>
</comment>
<evidence type="ECO:0000256" key="8">
    <source>
        <dbReference type="ARBA" id="ARBA00023170"/>
    </source>
</evidence>
<keyword evidence="6 10" id="KW-1133">Transmembrane helix</keyword>
<dbReference type="EMBL" id="LC002732">
    <property type="protein sequence ID" value="BAR43480.1"/>
    <property type="molecule type" value="mRNA"/>
</dbReference>
<accession>A0A0E4B3W6</accession>
<dbReference type="GO" id="GO:0004984">
    <property type="term" value="F:olfactory receptor activity"/>
    <property type="evidence" value="ECO:0007669"/>
    <property type="project" value="InterPro"/>
</dbReference>